<keyword evidence="3" id="KW-0378">Hydrolase</keyword>
<evidence type="ECO:0000256" key="1">
    <source>
        <dbReference type="SAM" id="MobiDB-lite"/>
    </source>
</evidence>
<name>A0A8H6AXW5_9HELO</name>
<dbReference type="GeneID" id="59258093"/>
<comment type="caution">
    <text evidence="3">The sequence shown here is derived from an EMBL/GenBank/DDBJ whole genome shotgun (WGS) entry which is preliminary data.</text>
</comment>
<dbReference type="RefSeq" id="XP_037194488.1">
    <property type="nucleotide sequence ID" value="XM_037334401.1"/>
</dbReference>
<reference evidence="3 4" key="1">
    <citation type="journal article" date="2020" name="Phytopathology">
        <title>A high-quality genome resource of Botrytis fragariae, a new and rapidly spreading fungal pathogen causing strawberry gray mold in the U.S.A.</title>
        <authorList>
            <person name="Wu Y."/>
            <person name="Saski C.A."/>
            <person name="Schnabel G."/>
            <person name="Xiao S."/>
            <person name="Hu M."/>
        </authorList>
    </citation>
    <scope>NUCLEOTIDE SEQUENCE [LARGE SCALE GENOMIC DNA]</scope>
    <source>
        <strain evidence="3 4">BVB16</strain>
    </source>
</reference>
<dbReference type="AlphaFoldDB" id="A0A8H6AXW5"/>
<feature type="region of interest" description="Disordered" evidence="1">
    <location>
        <begin position="115"/>
        <end position="147"/>
    </location>
</feature>
<dbReference type="OrthoDB" id="2251794at2759"/>
<organism evidence="3 4">
    <name type="scientific">Botrytis fragariae</name>
    <dbReference type="NCBI Taxonomy" id="1964551"/>
    <lineage>
        <taxon>Eukaryota</taxon>
        <taxon>Fungi</taxon>
        <taxon>Dikarya</taxon>
        <taxon>Ascomycota</taxon>
        <taxon>Pezizomycotina</taxon>
        <taxon>Leotiomycetes</taxon>
        <taxon>Helotiales</taxon>
        <taxon>Sclerotiniaceae</taxon>
        <taxon>Botrytis</taxon>
    </lineage>
</organism>
<evidence type="ECO:0000313" key="4">
    <source>
        <dbReference type="Proteomes" id="UP000531561"/>
    </source>
</evidence>
<dbReference type="GO" id="GO:0016787">
    <property type="term" value="F:hydrolase activity"/>
    <property type="evidence" value="ECO:0007669"/>
    <property type="project" value="UniProtKB-KW"/>
</dbReference>
<feature type="chain" id="PRO_5034362138" evidence="2">
    <location>
        <begin position="23"/>
        <end position="147"/>
    </location>
</feature>
<accession>A0A8H6AXW5</accession>
<feature type="signal peptide" evidence="2">
    <location>
        <begin position="1"/>
        <end position="22"/>
    </location>
</feature>
<dbReference type="EMBL" id="JABFCT010000006">
    <property type="protein sequence ID" value="KAF5875542.1"/>
    <property type="molecule type" value="Genomic_DNA"/>
</dbReference>
<dbReference type="Proteomes" id="UP000531561">
    <property type="component" value="Unassembled WGS sequence"/>
</dbReference>
<sequence>MLSRLQLKSLVTFLYLSSSVLAIPVLEEKKTSCTTPEGTGTCQLATSCTSTGFNIAGYCPGNTSSQCCISRTCQSSTGATGLCLNISDNCTDGSFIAGFCPGSGVQCCVKDSETSDPSYRQNAEKRASSGKKCIAGGGCEEGDPLRI</sequence>
<evidence type="ECO:0000256" key="2">
    <source>
        <dbReference type="SAM" id="SignalP"/>
    </source>
</evidence>
<keyword evidence="4" id="KW-1185">Reference proteome</keyword>
<proteinExistence type="predicted"/>
<keyword evidence="2" id="KW-0732">Signal</keyword>
<evidence type="ECO:0000313" key="3">
    <source>
        <dbReference type="EMBL" id="KAF5875542.1"/>
    </source>
</evidence>
<protein>
    <submittedName>
        <fullName evidence="3">Putative glycoside hydrolase family 25 protein</fullName>
    </submittedName>
</protein>
<gene>
    <name evidence="3" type="ORF">Bfra_003995</name>
</gene>